<dbReference type="RefSeq" id="WP_038694189.1">
    <property type="nucleotide sequence ID" value="NZ_CP009286.1"/>
</dbReference>
<dbReference type="HOGENOM" id="CLU_198854_0_0_9"/>
<evidence type="ECO:0000256" key="1">
    <source>
        <dbReference type="SAM" id="Coils"/>
    </source>
</evidence>
<dbReference type="KEGG" id="pste:PSTEL_06390"/>
<evidence type="ECO:0000313" key="3">
    <source>
        <dbReference type="EMBL" id="AIQ62784.1"/>
    </source>
</evidence>
<dbReference type="OrthoDB" id="2662123at2"/>
<keyword evidence="2" id="KW-1133">Transmembrane helix</keyword>
<feature type="coiled-coil region" evidence="1">
    <location>
        <begin position="28"/>
        <end position="55"/>
    </location>
</feature>
<dbReference type="AlphaFoldDB" id="A0A089N264"/>
<evidence type="ECO:0008006" key="5">
    <source>
        <dbReference type="Google" id="ProtNLM"/>
    </source>
</evidence>
<accession>A0A089N264</accession>
<dbReference type="Proteomes" id="UP000029507">
    <property type="component" value="Chromosome"/>
</dbReference>
<reference evidence="3 4" key="1">
    <citation type="submission" date="2014-08" db="EMBL/GenBank/DDBJ databases">
        <title>Comparative genomics of the Paenibacillus odorifer group.</title>
        <authorList>
            <person name="den Bakker H.C."/>
            <person name="Tsai Y.-C."/>
            <person name="Martin N."/>
            <person name="Korlach J."/>
            <person name="Wiedmann M."/>
        </authorList>
    </citation>
    <scope>NUCLEOTIDE SEQUENCE [LARGE SCALE GENOMIC DNA]</scope>
    <source>
        <strain evidence="3 4">DSM 14472</strain>
    </source>
</reference>
<feature type="transmembrane region" description="Helical" evidence="2">
    <location>
        <begin position="6"/>
        <end position="28"/>
    </location>
</feature>
<keyword evidence="1" id="KW-0175">Coiled coil</keyword>
<keyword evidence="2" id="KW-0812">Transmembrane</keyword>
<keyword evidence="2" id="KW-0472">Membrane</keyword>
<name>A0A089N264_9BACL</name>
<protein>
    <recommendedName>
        <fullName evidence="5">YvrJ family protein</fullName>
    </recommendedName>
</protein>
<evidence type="ECO:0000256" key="2">
    <source>
        <dbReference type="SAM" id="Phobius"/>
    </source>
</evidence>
<keyword evidence="4" id="KW-1185">Reference proteome</keyword>
<gene>
    <name evidence="3" type="ORF">PSTEL_06390</name>
</gene>
<dbReference type="EMBL" id="CP009286">
    <property type="protein sequence ID" value="AIQ62784.1"/>
    <property type="molecule type" value="Genomic_DNA"/>
</dbReference>
<sequence>MEITDIVSLIANVGFPVTLCVILVRYVLQTMEEKLEQLDVSIKQLTLVIQSLKDEDTIVKK</sequence>
<proteinExistence type="predicted"/>
<evidence type="ECO:0000313" key="4">
    <source>
        <dbReference type="Proteomes" id="UP000029507"/>
    </source>
</evidence>
<organism evidence="3 4">
    <name type="scientific">Paenibacillus stellifer</name>
    <dbReference type="NCBI Taxonomy" id="169760"/>
    <lineage>
        <taxon>Bacteria</taxon>
        <taxon>Bacillati</taxon>
        <taxon>Bacillota</taxon>
        <taxon>Bacilli</taxon>
        <taxon>Bacillales</taxon>
        <taxon>Paenibacillaceae</taxon>
        <taxon>Paenibacillus</taxon>
    </lineage>
</organism>